<keyword evidence="4" id="KW-1185">Reference proteome</keyword>
<name>A0A1H8IYS6_9ACTN</name>
<keyword evidence="2" id="KW-1133">Transmembrane helix</keyword>
<dbReference type="EMBL" id="FOBF01000034">
    <property type="protein sequence ID" value="SEN73734.1"/>
    <property type="molecule type" value="Genomic_DNA"/>
</dbReference>
<gene>
    <name evidence="3" type="ORF">SAMN05660976_08206</name>
</gene>
<feature type="compositionally biased region" description="Low complexity" evidence="1">
    <location>
        <begin position="55"/>
        <end position="68"/>
    </location>
</feature>
<evidence type="ECO:0000256" key="2">
    <source>
        <dbReference type="SAM" id="Phobius"/>
    </source>
</evidence>
<evidence type="ECO:0000313" key="4">
    <source>
        <dbReference type="Proteomes" id="UP000198953"/>
    </source>
</evidence>
<accession>A0A1H8IYS6</accession>
<feature type="region of interest" description="Disordered" evidence="1">
    <location>
        <begin position="53"/>
        <end position="73"/>
    </location>
</feature>
<protein>
    <submittedName>
        <fullName evidence="3">Uncharacterized protein</fullName>
    </submittedName>
</protein>
<evidence type="ECO:0000313" key="3">
    <source>
        <dbReference type="EMBL" id="SEN73734.1"/>
    </source>
</evidence>
<keyword evidence="2" id="KW-0812">Transmembrane</keyword>
<dbReference type="OrthoDB" id="3522092at2"/>
<dbReference type="Proteomes" id="UP000198953">
    <property type="component" value="Unassembled WGS sequence"/>
</dbReference>
<sequence>MRTDGNRGRRAGATGERGIDAVMRALARVEPGGSGADPSGAGARTLLAAITAHQPTADGATAGAPGAAGRRRDRRRRRLALGLAAVTVLTAALVVGPSLVGGGGAGSASYAVTKSSDGIVTIEVRDFRDAPKLQQRLRELNVPAIVDHVPEGMVCQGERGEHVADVPRGLYHAPSNIPGEPDGWRMRIDTRLFKPGQTFVWQITDLADGGSSTSTILMRDPVAPCVLAPEPLRTLGDRLPAATREGGSLSG</sequence>
<proteinExistence type="predicted"/>
<keyword evidence="2" id="KW-0472">Membrane</keyword>
<dbReference type="RefSeq" id="WP_091105788.1">
    <property type="nucleotide sequence ID" value="NZ_FOBF01000034.1"/>
</dbReference>
<reference evidence="3 4" key="1">
    <citation type="submission" date="2016-10" db="EMBL/GenBank/DDBJ databases">
        <authorList>
            <person name="de Groot N.N."/>
        </authorList>
    </citation>
    <scope>NUCLEOTIDE SEQUENCE [LARGE SCALE GENOMIC DNA]</scope>
    <source>
        <strain evidence="3 4">DSM 43357</strain>
    </source>
</reference>
<dbReference type="STRING" id="46177.SAMN05660976_08206"/>
<evidence type="ECO:0000256" key="1">
    <source>
        <dbReference type="SAM" id="MobiDB-lite"/>
    </source>
</evidence>
<organism evidence="3 4">
    <name type="scientific">Nonomuraea pusilla</name>
    <dbReference type="NCBI Taxonomy" id="46177"/>
    <lineage>
        <taxon>Bacteria</taxon>
        <taxon>Bacillati</taxon>
        <taxon>Actinomycetota</taxon>
        <taxon>Actinomycetes</taxon>
        <taxon>Streptosporangiales</taxon>
        <taxon>Streptosporangiaceae</taxon>
        <taxon>Nonomuraea</taxon>
    </lineage>
</organism>
<feature type="transmembrane region" description="Helical" evidence="2">
    <location>
        <begin position="79"/>
        <end position="100"/>
    </location>
</feature>
<dbReference type="AlphaFoldDB" id="A0A1H8IYS6"/>